<evidence type="ECO:0000256" key="5">
    <source>
        <dbReference type="ARBA" id="ARBA00022598"/>
    </source>
</evidence>
<keyword evidence="8" id="KW-0648">Protein biosynthesis</keyword>
<evidence type="ECO:0000313" key="12">
    <source>
        <dbReference type="EMBL" id="SUZ64515.1"/>
    </source>
</evidence>
<evidence type="ECO:0000256" key="9">
    <source>
        <dbReference type="ARBA" id="ARBA00023146"/>
    </source>
</evidence>
<keyword evidence="6" id="KW-0547">Nucleotide-binding</keyword>
<reference evidence="12" key="1">
    <citation type="submission" date="2018-05" db="EMBL/GenBank/DDBJ databases">
        <authorList>
            <person name="Lanie J.A."/>
            <person name="Ng W.-L."/>
            <person name="Kazmierczak K.M."/>
            <person name="Andrzejewski T.M."/>
            <person name="Davidsen T.M."/>
            <person name="Wayne K.J."/>
            <person name="Tettelin H."/>
            <person name="Glass J.I."/>
            <person name="Rusch D."/>
            <person name="Podicherti R."/>
            <person name="Tsui H.-C.T."/>
            <person name="Winkler M.E."/>
        </authorList>
    </citation>
    <scope>NUCLEOTIDE SEQUENCE</scope>
</reference>
<dbReference type="GO" id="GO:0006420">
    <property type="term" value="P:arginyl-tRNA aminoacylation"/>
    <property type="evidence" value="ECO:0007669"/>
    <property type="project" value="InterPro"/>
</dbReference>
<comment type="subcellular location">
    <subcellularLocation>
        <location evidence="1">Cytoplasm</location>
    </subcellularLocation>
</comment>
<dbReference type="GO" id="GO:0005829">
    <property type="term" value="C:cytosol"/>
    <property type="evidence" value="ECO:0007669"/>
    <property type="project" value="TreeGrafter"/>
</dbReference>
<evidence type="ECO:0000256" key="8">
    <source>
        <dbReference type="ARBA" id="ARBA00022917"/>
    </source>
</evidence>
<dbReference type="SUPFAM" id="SSF109604">
    <property type="entry name" value="HD-domain/PDEase-like"/>
    <property type="match status" value="1"/>
</dbReference>
<dbReference type="AlphaFoldDB" id="A0A381PC08"/>
<dbReference type="PANTHER" id="PTHR30075:SF2">
    <property type="entry name" value="GLYCINE--TRNA LIGASE, CHLOROPLASTIC_MITOCHONDRIAL 2"/>
    <property type="match status" value="1"/>
</dbReference>
<keyword evidence="4" id="KW-0963">Cytoplasm</keyword>
<dbReference type="Pfam" id="PF05746">
    <property type="entry name" value="DALR_1"/>
    <property type="match status" value="1"/>
</dbReference>
<dbReference type="GO" id="GO:0006426">
    <property type="term" value="P:glycyl-tRNA aminoacylation"/>
    <property type="evidence" value="ECO:0007669"/>
    <property type="project" value="InterPro"/>
</dbReference>
<evidence type="ECO:0000256" key="4">
    <source>
        <dbReference type="ARBA" id="ARBA00022490"/>
    </source>
</evidence>
<dbReference type="HAMAP" id="MF_00255">
    <property type="entry name" value="Gly_tRNA_synth_beta"/>
    <property type="match status" value="1"/>
</dbReference>
<evidence type="ECO:0000256" key="2">
    <source>
        <dbReference type="ARBA" id="ARBA00008226"/>
    </source>
</evidence>
<keyword evidence="9" id="KW-0030">Aminoacyl-tRNA synthetase</keyword>
<dbReference type="NCBIfam" id="TIGR00211">
    <property type="entry name" value="glyS"/>
    <property type="match status" value="1"/>
</dbReference>
<evidence type="ECO:0000256" key="7">
    <source>
        <dbReference type="ARBA" id="ARBA00022840"/>
    </source>
</evidence>
<dbReference type="EMBL" id="UINC01000936">
    <property type="protein sequence ID" value="SUZ64515.1"/>
    <property type="molecule type" value="Genomic_DNA"/>
</dbReference>
<dbReference type="PANTHER" id="PTHR30075">
    <property type="entry name" value="GLYCYL-TRNA SYNTHETASE"/>
    <property type="match status" value="1"/>
</dbReference>
<dbReference type="GO" id="GO:0005524">
    <property type="term" value="F:ATP binding"/>
    <property type="evidence" value="ECO:0007669"/>
    <property type="project" value="UniProtKB-KW"/>
</dbReference>
<dbReference type="PROSITE" id="PS50861">
    <property type="entry name" value="AA_TRNA_LIGASE_II_GLYAB"/>
    <property type="match status" value="1"/>
</dbReference>
<gene>
    <name evidence="12" type="ORF">METZ01_LOCUS17369</name>
</gene>
<evidence type="ECO:0000256" key="3">
    <source>
        <dbReference type="ARBA" id="ARBA00012829"/>
    </source>
</evidence>
<keyword evidence="5" id="KW-0436">Ligase</keyword>
<dbReference type="InterPro" id="IPR015944">
    <property type="entry name" value="Gly-tRNA-synth_bsu"/>
</dbReference>
<protein>
    <recommendedName>
        <fullName evidence="3">glycine--tRNA ligase</fullName>
        <ecNumber evidence="3">6.1.1.14</ecNumber>
    </recommendedName>
</protein>
<dbReference type="GO" id="GO:0004814">
    <property type="term" value="F:arginine-tRNA ligase activity"/>
    <property type="evidence" value="ECO:0007669"/>
    <property type="project" value="InterPro"/>
</dbReference>
<keyword evidence="7" id="KW-0067">ATP-binding</keyword>
<organism evidence="12">
    <name type="scientific">marine metagenome</name>
    <dbReference type="NCBI Taxonomy" id="408172"/>
    <lineage>
        <taxon>unclassified sequences</taxon>
        <taxon>metagenomes</taxon>
        <taxon>ecological metagenomes</taxon>
    </lineage>
</organism>
<comment type="catalytic activity">
    <reaction evidence="10">
        <text>tRNA(Gly) + glycine + ATP = glycyl-tRNA(Gly) + AMP + diphosphate</text>
        <dbReference type="Rhea" id="RHEA:16013"/>
        <dbReference type="Rhea" id="RHEA-COMP:9664"/>
        <dbReference type="Rhea" id="RHEA-COMP:9683"/>
        <dbReference type="ChEBI" id="CHEBI:30616"/>
        <dbReference type="ChEBI" id="CHEBI:33019"/>
        <dbReference type="ChEBI" id="CHEBI:57305"/>
        <dbReference type="ChEBI" id="CHEBI:78442"/>
        <dbReference type="ChEBI" id="CHEBI:78522"/>
        <dbReference type="ChEBI" id="CHEBI:456215"/>
        <dbReference type="EC" id="6.1.1.14"/>
    </reaction>
</comment>
<dbReference type="InterPro" id="IPR008909">
    <property type="entry name" value="DALR_anticod-bd"/>
</dbReference>
<proteinExistence type="inferred from homology"/>
<evidence type="ECO:0000256" key="6">
    <source>
        <dbReference type="ARBA" id="ARBA00022741"/>
    </source>
</evidence>
<dbReference type="InterPro" id="IPR006194">
    <property type="entry name" value="Gly-tRNA-synth_heterodimer"/>
</dbReference>
<feature type="domain" description="DALR anticodon binding" evidence="11">
    <location>
        <begin position="623"/>
        <end position="728"/>
    </location>
</feature>
<name>A0A381PC08_9ZZZZ</name>
<dbReference type="Pfam" id="PF02092">
    <property type="entry name" value="tRNA_synt_2f"/>
    <property type="match status" value="1"/>
</dbReference>
<dbReference type="GO" id="GO:0004820">
    <property type="term" value="F:glycine-tRNA ligase activity"/>
    <property type="evidence" value="ECO:0007669"/>
    <property type="project" value="UniProtKB-EC"/>
</dbReference>
<evidence type="ECO:0000259" key="11">
    <source>
        <dbReference type="Pfam" id="PF05746"/>
    </source>
</evidence>
<evidence type="ECO:0000256" key="10">
    <source>
        <dbReference type="ARBA" id="ARBA00047937"/>
    </source>
</evidence>
<sequence>MERELLIEVGCEELPAAWLPKVTLEFARQLEVRLSEARIPAGSPLEAFSTPRRLVVTVAKLPDHQSDVEELITGPAVAAAYTSDGAPTKAATGFARKYASELSKLIEVDTPKGRYLAYSRHQTGAASTAVLPAVLAATLRDLNFPKQMQWDAALDDGHGELMFGRPIRWILFLFGGQVVPFEIGRTTLAEHTDVEALQSSNFTYGHRFLGKRASEPIKVKSIADYRAKVAERFVVLDHTERQQKIQKALLAKAEEHSGSVDLASPSVSALLEEVSDLVEWPQVVEGRFDETFLELPREVLTTTLMHHQHFFPLAGSDQSLLPVFLAVTNTAGKNSERVSRNAERVIAARLRDARFFWEADREILLESRLTRLDTLLFHKRLGSYREKSERIEKLAGWIVDKIFNRNDVRPDTCKAARLAKADLVTEMVGEFGELQGIMGGIYALEHQLSEPVWKAIYYHYLPVSPEPEARPTAVDLGTGAVTWAAVALADKLDTIVGLFSVGERPTGSRDPFGLRRQAHGIFKILLDLPELTGLTVRPSCDDLLAAAALPFESWKADANVKEAVSTFMLERLHYVLDQRGHDIRNVRAVIRATGSEVRPLEARGKLEVLPEFTESSEFKQLAMAFKRVRNIARDLSDADYEKAEQSSSDLGSLLTEDAERHLLAEIEARQPVIEDVIDVGEDFRRGFTEAAKFGPAVNRFFSEVFVMADDPVVRVARLRLMKRLERLILQLADISEIVVEAGEGSASHLTGDVGR</sequence>
<dbReference type="EC" id="6.1.1.14" evidence="3"/>
<accession>A0A381PC08</accession>
<comment type="similarity">
    <text evidence="2">Belongs to the class-II aminoacyl-tRNA synthetase family.</text>
</comment>
<dbReference type="PRINTS" id="PR01045">
    <property type="entry name" value="TRNASYNTHGB"/>
</dbReference>
<evidence type="ECO:0000256" key="1">
    <source>
        <dbReference type="ARBA" id="ARBA00004496"/>
    </source>
</evidence>